<dbReference type="AlphaFoldDB" id="A0A4Q7IQD2"/>
<evidence type="ECO:0000256" key="1">
    <source>
        <dbReference type="ARBA" id="ARBA00022763"/>
    </source>
</evidence>
<accession>A0A4Q7IQD2</accession>
<dbReference type="InterPro" id="IPR036388">
    <property type="entry name" value="WH-like_DNA-bd_sf"/>
</dbReference>
<dbReference type="CDD" id="cd06445">
    <property type="entry name" value="ATase"/>
    <property type="match status" value="1"/>
</dbReference>
<reference evidence="4" key="4">
    <citation type="submission" date="2019-09" db="EMBL/GenBank/DDBJ databases">
        <title>Co-occurence of chitin degradation, pigmentation and bioactivity in marine Pseudoalteromonas.</title>
        <authorList>
            <person name="Sonnenschein E.C."/>
            <person name="Bech P.K."/>
        </authorList>
    </citation>
    <scope>NUCLEOTIDE SEQUENCE</scope>
    <source>
        <strain evidence="4">S1189</strain>
    </source>
</reference>
<keyword evidence="1" id="KW-0227">DNA damage</keyword>
<reference evidence="3 5" key="2">
    <citation type="submission" date="2018-01" db="EMBL/GenBank/DDBJ databases">
        <title>Co-occurrence of chitin degradation, pigmentation and bioactivity in marine Pseudoalteromonas.</title>
        <authorList>
            <person name="Paulsen S."/>
            <person name="Gram L."/>
            <person name="Machado H."/>
        </authorList>
    </citation>
    <scope>NUCLEOTIDE SEQUENCE [LARGE SCALE GENOMIC DNA]</scope>
    <source>
        <strain evidence="3 5">S3898</strain>
    </source>
</reference>
<evidence type="ECO:0000313" key="4">
    <source>
        <dbReference type="EMBL" id="TMP82486.1"/>
    </source>
</evidence>
<evidence type="ECO:0000313" key="5">
    <source>
        <dbReference type="Proteomes" id="UP000291338"/>
    </source>
</evidence>
<feature type="domain" description="Methylated-DNA-[protein]-cysteine S-methyltransferase DNA binding" evidence="2">
    <location>
        <begin position="4"/>
        <end position="86"/>
    </location>
</feature>
<dbReference type="GO" id="GO:0032259">
    <property type="term" value="P:methylation"/>
    <property type="evidence" value="ECO:0007669"/>
    <property type="project" value="UniProtKB-KW"/>
</dbReference>
<evidence type="ECO:0000259" key="2">
    <source>
        <dbReference type="Pfam" id="PF01035"/>
    </source>
</evidence>
<sequence length="102" mass="11601">MSVEFETLVFTIIGSIPKGKVATYGQIADMAGKPNYARKVGFTLKSLPSNTKLPWYRVINSQGKISFPIDSDKYLDQKKRLENEGVAFLKNRIKLEDFQWNA</sequence>
<reference evidence="6" key="3">
    <citation type="submission" date="2019-06" db="EMBL/GenBank/DDBJ databases">
        <title>Co-occurence of chitin degradation, pigmentation and bioactivity in marine Pseudoalteromonas.</title>
        <authorList>
            <person name="Sonnenschein E.C."/>
            <person name="Bech P.K."/>
        </authorList>
    </citation>
    <scope>NUCLEOTIDE SEQUENCE [LARGE SCALE GENOMIC DNA]</scope>
    <source>
        <strain evidence="6">S1189</strain>
    </source>
</reference>
<dbReference type="EMBL" id="PPSX01000020">
    <property type="protein sequence ID" value="RZQ53985.1"/>
    <property type="molecule type" value="Genomic_DNA"/>
</dbReference>
<dbReference type="Gene3D" id="1.10.10.10">
    <property type="entry name" value="Winged helix-like DNA-binding domain superfamily/Winged helix DNA-binding domain"/>
    <property type="match status" value="1"/>
</dbReference>
<protein>
    <submittedName>
        <fullName evidence="3">Cysteine methyltransferase</fullName>
    </submittedName>
</protein>
<dbReference type="SUPFAM" id="SSF46767">
    <property type="entry name" value="Methylated DNA-protein cysteine methyltransferase, C-terminal domain"/>
    <property type="match status" value="1"/>
</dbReference>
<comment type="caution">
    <text evidence="3">The sequence shown here is derived from an EMBL/GenBank/DDBJ whole genome shotgun (WGS) entry which is preliminary data.</text>
</comment>
<dbReference type="InterPro" id="IPR014048">
    <property type="entry name" value="MethylDNA_cys_MeTrfase_DNA-bd"/>
</dbReference>
<dbReference type="EMBL" id="PNCM01000010">
    <property type="protein sequence ID" value="TMP82486.1"/>
    <property type="molecule type" value="Genomic_DNA"/>
</dbReference>
<dbReference type="OrthoDB" id="9132167at2"/>
<keyword evidence="3" id="KW-0489">Methyltransferase</keyword>
<dbReference type="Proteomes" id="UP000307362">
    <property type="component" value="Unassembled WGS sequence"/>
</dbReference>
<dbReference type="PANTHER" id="PTHR42942">
    <property type="entry name" value="6-O-METHYLGUANINE DNA METHYLTRANSFERASE"/>
    <property type="match status" value="1"/>
</dbReference>
<dbReference type="GO" id="GO:0006281">
    <property type="term" value="P:DNA repair"/>
    <property type="evidence" value="ECO:0007669"/>
    <property type="project" value="InterPro"/>
</dbReference>
<dbReference type="GO" id="GO:0008168">
    <property type="term" value="F:methyltransferase activity"/>
    <property type="evidence" value="ECO:0007669"/>
    <property type="project" value="UniProtKB-KW"/>
</dbReference>
<dbReference type="Proteomes" id="UP000291338">
    <property type="component" value="Unassembled WGS sequence"/>
</dbReference>
<evidence type="ECO:0000313" key="6">
    <source>
        <dbReference type="Proteomes" id="UP000307362"/>
    </source>
</evidence>
<proteinExistence type="predicted"/>
<evidence type="ECO:0000313" key="3">
    <source>
        <dbReference type="EMBL" id="RZQ53985.1"/>
    </source>
</evidence>
<dbReference type="InterPro" id="IPR036217">
    <property type="entry name" value="MethylDNA_cys_MeTrfase_DNAb"/>
</dbReference>
<organism evidence="3 5">
    <name type="scientific">Pseudoalteromonas phenolica</name>
    <dbReference type="NCBI Taxonomy" id="161398"/>
    <lineage>
        <taxon>Bacteria</taxon>
        <taxon>Pseudomonadati</taxon>
        <taxon>Pseudomonadota</taxon>
        <taxon>Gammaproteobacteria</taxon>
        <taxon>Alteromonadales</taxon>
        <taxon>Pseudoalteromonadaceae</taxon>
        <taxon>Pseudoalteromonas</taxon>
    </lineage>
</organism>
<keyword evidence="3" id="KW-0808">Transferase</keyword>
<dbReference type="PANTHER" id="PTHR42942:SF1">
    <property type="entry name" value="ALKYLTRANSFERASE-LIKE PROTEIN 1"/>
    <property type="match status" value="1"/>
</dbReference>
<name>A0A4Q7IQD2_9GAMM</name>
<dbReference type="RefSeq" id="WP_130254837.1">
    <property type="nucleotide sequence ID" value="NZ_PNCM01000010.1"/>
</dbReference>
<dbReference type="InterPro" id="IPR052520">
    <property type="entry name" value="ATL_DNA_repair"/>
</dbReference>
<dbReference type="Pfam" id="PF01035">
    <property type="entry name" value="DNA_binding_1"/>
    <property type="match status" value="1"/>
</dbReference>
<gene>
    <name evidence="3" type="ORF">C1E23_06685</name>
    <name evidence="4" type="ORF">CWB73_04075</name>
</gene>
<reference evidence="4 6" key="1">
    <citation type="submission" date="2017-12" db="EMBL/GenBank/DDBJ databases">
        <authorList>
            <person name="Paulsen S."/>
            <person name="Gram L.K."/>
        </authorList>
    </citation>
    <scope>NUCLEOTIDE SEQUENCE [LARGE SCALE GENOMIC DNA]</scope>
    <source>
        <strain evidence="4 6">S1189</strain>
    </source>
</reference>